<sequence length="126" mass="13388">MSRRLSVVAGFYRACVIDGILEHSTADHVRRPTVPLESSTLGLSHLQFEALLSAVRVSADPDDFALVGLLGRAFEATGADIDDLGEERGHRVLRVVGEAPGTCSLETLKIGVCESQCFAGYVASVS</sequence>
<dbReference type="Proteomes" id="UP001589627">
    <property type="component" value="Unassembled WGS sequence"/>
</dbReference>
<proteinExistence type="predicted"/>
<dbReference type="RefSeq" id="WP_378195763.1">
    <property type="nucleotide sequence ID" value="NZ_JBHLZP010000020.1"/>
</dbReference>
<protein>
    <submittedName>
        <fullName evidence="1">Uncharacterized protein</fullName>
    </submittedName>
</protein>
<evidence type="ECO:0000313" key="1">
    <source>
        <dbReference type="EMBL" id="MFB9831515.1"/>
    </source>
</evidence>
<reference evidence="1 2" key="1">
    <citation type="submission" date="2024-09" db="EMBL/GenBank/DDBJ databases">
        <authorList>
            <person name="Sun Q."/>
            <person name="Mori K."/>
        </authorList>
    </citation>
    <scope>NUCLEOTIDE SEQUENCE [LARGE SCALE GENOMIC DNA]</scope>
    <source>
        <strain evidence="1 2">TBRC 0563</strain>
    </source>
</reference>
<keyword evidence="2" id="KW-1185">Reference proteome</keyword>
<name>A0ABV5Y907_9ACTN</name>
<evidence type="ECO:0000313" key="2">
    <source>
        <dbReference type="Proteomes" id="UP001589627"/>
    </source>
</evidence>
<accession>A0ABV5Y907</accession>
<gene>
    <name evidence="1" type="ORF">ACFFNX_04850</name>
</gene>
<comment type="caution">
    <text evidence="1">The sequence shown here is derived from an EMBL/GenBank/DDBJ whole genome shotgun (WGS) entry which is preliminary data.</text>
</comment>
<dbReference type="EMBL" id="JBHLZP010000020">
    <property type="protein sequence ID" value="MFB9831515.1"/>
    <property type="molecule type" value="Genomic_DNA"/>
</dbReference>
<organism evidence="1 2">
    <name type="scientific">Actinoallomurus acaciae</name>
    <dbReference type="NCBI Taxonomy" id="502577"/>
    <lineage>
        <taxon>Bacteria</taxon>
        <taxon>Bacillati</taxon>
        <taxon>Actinomycetota</taxon>
        <taxon>Actinomycetes</taxon>
        <taxon>Streptosporangiales</taxon>
        <taxon>Thermomonosporaceae</taxon>
        <taxon>Actinoallomurus</taxon>
    </lineage>
</organism>